<feature type="chain" id="PRO_5014854412" evidence="1">
    <location>
        <begin position="22"/>
        <end position="141"/>
    </location>
</feature>
<dbReference type="RefSeq" id="WP_090245299.1">
    <property type="nucleotide sequence ID" value="NZ_FPAS01000001.1"/>
</dbReference>
<evidence type="ECO:0000313" key="3">
    <source>
        <dbReference type="Proteomes" id="UP000236454"/>
    </source>
</evidence>
<dbReference type="AlphaFoldDB" id="A0A1I6XGM9"/>
<dbReference type="STRING" id="477690.SAMN05216474_0186"/>
<keyword evidence="3" id="KW-1185">Reference proteome</keyword>
<evidence type="ECO:0000313" key="2">
    <source>
        <dbReference type="EMBL" id="SFT37440.1"/>
    </source>
</evidence>
<dbReference type="EMBL" id="FPAS01000001">
    <property type="protein sequence ID" value="SFT37440.1"/>
    <property type="molecule type" value="Genomic_DNA"/>
</dbReference>
<evidence type="ECO:0000256" key="1">
    <source>
        <dbReference type="SAM" id="SignalP"/>
    </source>
</evidence>
<keyword evidence="1" id="KW-0732">Signal</keyword>
<dbReference type="Proteomes" id="UP000236454">
    <property type="component" value="Unassembled WGS sequence"/>
</dbReference>
<gene>
    <name evidence="2" type="ORF">SAMN05216474_0186</name>
</gene>
<sequence length="141" mass="16316">MKKTLLAALTLLLTLASVAQEATCFERYEKAFEERGSYTVSDDMHRNVVISFFENGEVYCIQGKARVENGVITSIFFFYDDNTSEMLDRKFYNDNRQAPRITNGISEMITTEDGEKFKVIFIDQLKPKKKKYKEAELPNDL</sequence>
<proteinExistence type="predicted"/>
<accession>A0A1I6XGM9</accession>
<organism evidence="2 3">
    <name type="scientific">Lishizhenia tianjinensis</name>
    <dbReference type="NCBI Taxonomy" id="477690"/>
    <lineage>
        <taxon>Bacteria</taxon>
        <taxon>Pseudomonadati</taxon>
        <taxon>Bacteroidota</taxon>
        <taxon>Flavobacteriia</taxon>
        <taxon>Flavobacteriales</taxon>
        <taxon>Crocinitomicaceae</taxon>
        <taxon>Lishizhenia</taxon>
    </lineage>
</organism>
<dbReference type="OrthoDB" id="1467550at2"/>
<feature type="signal peptide" evidence="1">
    <location>
        <begin position="1"/>
        <end position="21"/>
    </location>
</feature>
<protein>
    <submittedName>
        <fullName evidence="2">Uncharacterized protein</fullName>
    </submittedName>
</protein>
<reference evidence="2 3" key="1">
    <citation type="submission" date="2016-10" db="EMBL/GenBank/DDBJ databases">
        <authorList>
            <person name="de Groot N.N."/>
        </authorList>
    </citation>
    <scope>NUCLEOTIDE SEQUENCE [LARGE SCALE GENOMIC DNA]</scope>
    <source>
        <strain evidence="2 3">CGMCC 1.7005</strain>
    </source>
</reference>
<name>A0A1I6XGM9_9FLAO</name>